<evidence type="ECO:0000256" key="2">
    <source>
        <dbReference type="PROSITE-ProRule" id="PRU00169"/>
    </source>
</evidence>
<dbReference type="InterPro" id="IPR011006">
    <property type="entry name" value="CheY-like_superfamily"/>
</dbReference>
<accession>A0A2W6AI30</accession>
<dbReference type="SMART" id="SM00448">
    <property type="entry name" value="REC"/>
    <property type="match status" value="1"/>
</dbReference>
<dbReference type="EMBL" id="QHBU01000041">
    <property type="protein sequence ID" value="PZR83234.1"/>
    <property type="molecule type" value="Genomic_DNA"/>
</dbReference>
<evidence type="ECO:0000259" key="3">
    <source>
        <dbReference type="PROSITE" id="PS50110"/>
    </source>
</evidence>
<dbReference type="EMBL" id="JAEKNS010000137">
    <property type="protein sequence ID" value="MBJ7595885.1"/>
    <property type="molecule type" value="Genomic_DNA"/>
</dbReference>
<keyword evidence="1 2" id="KW-0597">Phosphoprotein</keyword>
<reference evidence="5 6" key="1">
    <citation type="journal article" date="2017" name="Nature">
        <title>Atmospheric trace gases support primary production in Antarctic desert surface soil.</title>
        <authorList>
            <person name="Ji M."/>
            <person name="Greening C."/>
            <person name="Vanwonterghem I."/>
            <person name="Carere C.R."/>
            <person name="Bay S.K."/>
            <person name="Steen J.A."/>
            <person name="Montgomery K."/>
            <person name="Lines T."/>
            <person name="Beardall J."/>
            <person name="van Dorst J."/>
            <person name="Snape I."/>
            <person name="Stott M.B."/>
            <person name="Hugenholtz P."/>
            <person name="Ferrari B.C."/>
        </authorList>
    </citation>
    <scope>NUCLEOTIDE SEQUENCE [LARGE SCALE GENOMIC DNA]</scope>
    <source>
        <strain evidence="5">RRmetagenome_bin12</strain>
    </source>
</reference>
<dbReference type="InterPro" id="IPR001789">
    <property type="entry name" value="Sig_transdc_resp-reg_receiver"/>
</dbReference>
<dbReference type="AlphaFoldDB" id="A0A2W6AI30"/>
<accession>A0A934JZP2</accession>
<dbReference type="PANTHER" id="PTHR44591">
    <property type="entry name" value="STRESS RESPONSE REGULATOR PROTEIN 1"/>
    <property type="match status" value="1"/>
</dbReference>
<evidence type="ECO:0000313" key="6">
    <source>
        <dbReference type="Proteomes" id="UP000248724"/>
    </source>
</evidence>
<reference evidence="5" key="2">
    <citation type="submission" date="2018-05" db="EMBL/GenBank/DDBJ databases">
        <authorList>
            <person name="Ferrari B."/>
        </authorList>
    </citation>
    <scope>NUCLEOTIDE SEQUENCE</scope>
    <source>
        <strain evidence="5">RRmetagenome_bin12</strain>
    </source>
</reference>
<reference evidence="4 7" key="3">
    <citation type="submission" date="2020-10" db="EMBL/GenBank/DDBJ databases">
        <title>Ca. Dormibacterota MAGs.</title>
        <authorList>
            <person name="Montgomery K."/>
        </authorList>
    </citation>
    <scope>NUCLEOTIDE SEQUENCE [LARGE SCALE GENOMIC DNA]</scope>
    <source>
        <strain evidence="4">SC8812_S17_18</strain>
    </source>
</reference>
<dbReference type="PANTHER" id="PTHR44591:SF3">
    <property type="entry name" value="RESPONSE REGULATORY DOMAIN-CONTAINING PROTEIN"/>
    <property type="match status" value="1"/>
</dbReference>
<dbReference type="SUPFAM" id="SSF52172">
    <property type="entry name" value="CheY-like"/>
    <property type="match status" value="1"/>
</dbReference>
<feature type="domain" description="Response regulatory" evidence="3">
    <location>
        <begin position="3"/>
        <end position="119"/>
    </location>
</feature>
<dbReference type="Pfam" id="PF00072">
    <property type="entry name" value="Response_reg"/>
    <property type="match status" value="1"/>
</dbReference>
<dbReference type="GO" id="GO:0000160">
    <property type="term" value="P:phosphorelay signal transduction system"/>
    <property type="evidence" value="ECO:0007669"/>
    <property type="project" value="InterPro"/>
</dbReference>
<evidence type="ECO:0000256" key="1">
    <source>
        <dbReference type="ARBA" id="ARBA00022553"/>
    </source>
</evidence>
<organism evidence="5 6">
    <name type="scientific">Candidatus Aeolococcus gillhamiae</name>
    <dbReference type="NCBI Taxonomy" id="3127015"/>
    <lineage>
        <taxon>Bacteria</taxon>
        <taxon>Bacillati</taxon>
        <taxon>Candidatus Dormiibacterota</taxon>
        <taxon>Candidatus Dormibacteria</taxon>
        <taxon>Candidatus Aeolococcales</taxon>
        <taxon>Candidatus Aeolococcaceae</taxon>
        <taxon>Candidatus Aeolococcus</taxon>
    </lineage>
</organism>
<name>A0A2W6AI30_9BACT</name>
<dbReference type="Proteomes" id="UP000606991">
    <property type="component" value="Unassembled WGS sequence"/>
</dbReference>
<feature type="modified residue" description="4-aspartylphosphate" evidence="2">
    <location>
        <position position="52"/>
    </location>
</feature>
<proteinExistence type="predicted"/>
<evidence type="ECO:0000313" key="7">
    <source>
        <dbReference type="Proteomes" id="UP000606991"/>
    </source>
</evidence>
<evidence type="ECO:0000313" key="4">
    <source>
        <dbReference type="EMBL" id="MBJ7595885.1"/>
    </source>
</evidence>
<comment type="caution">
    <text evidence="5">The sequence shown here is derived from an EMBL/GenBank/DDBJ whole genome shotgun (WGS) entry which is preliminary data.</text>
</comment>
<dbReference type="Gene3D" id="3.40.50.2300">
    <property type="match status" value="1"/>
</dbReference>
<sequence length="121" mass="13257">MKRVLIIEDYYALADIESLLCTMEGYEVRVAKSGDEGLNVFSDFKPDLVLLDLMLPGELSGTQVLEKIRADHGEDAKVLVVSALVNATTTPKLEAYGNVQTLAKPFKIKELASRIQSMLAA</sequence>
<gene>
    <name evidence="5" type="ORF">DLM65_02375</name>
    <name evidence="4" type="ORF">JF886_13705</name>
</gene>
<dbReference type="PROSITE" id="PS50110">
    <property type="entry name" value="RESPONSE_REGULATORY"/>
    <property type="match status" value="1"/>
</dbReference>
<protein>
    <submittedName>
        <fullName evidence="4">Response regulator transcription factor</fullName>
    </submittedName>
</protein>
<dbReference type="Proteomes" id="UP000248724">
    <property type="component" value="Unassembled WGS sequence"/>
</dbReference>
<dbReference type="RefSeq" id="WP_337313414.1">
    <property type="nucleotide sequence ID" value="NZ_JAEKNS010000137.1"/>
</dbReference>
<dbReference type="InterPro" id="IPR050595">
    <property type="entry name" value="Bact_response_regulator"/>
</dbReference>
<evidence type="ECO:0000313" key="5">
    <source>
        <dbReference type="EMBL" id="PZR83234.1"/>
    </source>
</evidence>